<protein>
    <recommendedName>
        <fullName evidence="2">Tudor domain-containing protein</fullName>
    </recommendedName>
</protein>
<dbReference type="SMART" id="SM00333">
    <property type="entry name" value="TUDOR"/>
    <property type="match status" value="1"/>
</dbReference>
<sequence length="326" mass="36459">MADPQIKAVKDRMWKLKQDIQGEEKNRDDWVAQLALLNKFSEEGAAPEDYDTITEEISGHIAVIDGRLVPLLEQLAALEAQLPQPAAPAVPLFDPEKHPLLKKSVEKVEPEKPVVYNTGDIVEVQWTDKLWYKAKITTILGSASTPKYHVKFLDYEETMTADADAIRPIQNKRKRDFEPESAPAKATSSPHVITGAPVVHPKPQSSKPEWANNQGRKERTIGSTKALNSRVNNWKDFTSKGVGKKVAKKESMFRSGTTVDSRVGFTGSGAGMTETVKRVRYDTKADAEEEIKEAAENDMPAPKAKPDYFRKSDHNRKSGYNGRTRY</sequence>
<dbReference type="InterPro" id="IPR014002">
    <property type="entry name" value="Agenet_dom_plant"/>
</dbReference>
<evidence type="ECO:0000313" key="3">
    <source>
        <dbReference type="EMBL" id="KAF2874291.1"/>
    </source>
</evidence>
<dbReference type="PROSITE" id="PS50304">
    <property type="entry name" value="TUDOR"/>
    <property type="match status" value="1"/>
</dbReference>
<evidence type="ECO:0000256" key="1">
    <source>
        <dbReference type="SAM" id="MobiDB-lite"/>
    </source>
</evidence>
<keyword evidence="4" id="KW-1185">Reference proteome</keyword>
<dbReference type="SUPFAM" id="SSF63748">
    <property type="entry name" value="Tudor/PWWP/MBT"/>
    <property type="match status" value="1"/>
</dbReference>
<feature type="domain" description="Tudor" evidence="2">
    <location>
        <begin position="115"/>
        <end position="176"/>
    </location>
</feature>
<feature type="region of interest" description="Disordered" evidence="1">
    <location>
        <begin position="166"/>
        <end position="222"/>
    </location>
</feature>
<dbReference type="Gene3D" id="2.30.30.140">
    <property type="match status" value="1"/>
</dbReference>
<reference evidence="3 4" key="1">
    <citation type="submission" date="2020-01" db="EMBL/GenBank/DDBJ databases">
        <authorList>
            <consortium name="DOE Joint Genome Institute"/>
            <person name="Haridas S."/>
            <person name="Albert R."/>
            <person name="Binder M."/>
            <person name="Bloem J."/>
            <person name="Labutti K."/>
            <person name="Salamov A."/>
            <person name="Andreopoulos B."/>
            <person name="Baker S.E."/>
            <person name="Barry K."/>
            <person name="Bills G."/>
            <person name="Bluhm B.H."/>
            <person name="Cannon C."/>
            <person name="Castanera R."/>
            <person name="Culley D.E."/>
            <person name="Daum C."/>
            <person name="Ezra D."/>
            <person name="Gonzalez J.B."/>
            <person name="Henrissat B."/>
            <person name="Kuo A."/>
            <person name="Liang C."/>
            <person name="Lipzen A."/>
            <person name="Lutzoni F."/>
            <person name="Magnuson J."/>
            <person name="Mondo S."/>
            <person name="Nolan M."/>
            <person name="Ohm R."/>
            <person name="Pangilinan J."/>
            <person name="Park H.-J.H."/>
            <person name="Ramirez L."/>
            <person name="Alfaro M."/>
            <person name="Sun H."/>
            <person name="Tritt A."/>
            <person name="Yoshinaga Y."/>
            <person name="Zwiers L.-H.L."/>
            <person name="Turgeon B.G."/>
            <person name="Goodwin S.B."/>
            <person name="Spatafora J.W."/>
            <person name="Crous P.W."/>
            <person name="Grigoriev I.V."/>
        </authorList>
    </citation>
    <scope>NUCLEOTIDE SEQUENCE [LARGE SCALE GENOMIC DNA]</scope>
    <source>
        <strain evidence="3 4">CBS 611.86</strain>
    </source>
</reference>
<feature type="region of interest" description="Disordered" evidence="1">
    <location>
        <begin position="288"/>
        <end position="326"/>
    </location>
</feature>
<proteinExistence type="predicted"/>
<gene>
    <name evidence="3" type="ORF">BDV95DRAFT_627027</name>
</gene>
<dbReference type="EMBL" id="JAADJZ010000006">
    <property type="protein sequence ID" value="KAF2874291.1"/>
    <property type="molecule type" value="Genomic_DNA"/>
</dbReference>
<feature type="compositionally biased region" description="Polar residues" evidence="1">
    <location>
        <begin position="203"/>
        <end position="214"/>
    </location>
</feature>
<feature type="compositionally biased region" description="Basic and acidic residues" evidence="1">
    <location>
        <begin position="304"/>
        <end position="316"/>
    </location>
</feature>
<dbReference type="OrthoDB" id="79171at2759"/>
<accession>A0A7C8IDD4</accession>
<comment type="caution">
    <text evidence="3">The sequence shown here is derived from an EMBL/GenBank/DDBJ whole genome shotgun (WGS) entry which is preliminary data.</text>
</comment>
<dbReference type="Proteomes" id="UP000481861">
    <property type="component" value="Unassembled WGS sequence"/>
</dbReference>
<organism evidence="3 4">
    <name type="scientific">Massariosphaeria phaeospora</name>
    <dbReference type="NCBI Taxonomy" id="100035"/>
    <lineage>
        <taxon>Eukaryota</taxon>
        <taxon>Fungi</taxon>
        <taxon>Dikarya</taxon>
        <taxon>Ascomycota</taxon>
        <taxon>Pezizomycotina</taxon>
        <taxon>Dothideomycetes</taxon>
        <taxon>Pleosporomycetidae</taxon>
        <taxon>Pleosporales</taxon>
        <taxon>Pleosporales incertae sedis</taxon>
        <taxon>Massariosphaeria</taxon>
    </lineage>
</organism>
<evidence type="ECO:0000259" key="2">
    <source>
        <dbReference type="PROSITE" id="PS50304"/>
    </source>
</evidence>
<dbReference type="SMART" id="SM00743">
    <property type="entry name" value="Agenet"/>
    <property type="match status" value="1"/>
</dbReference>
<dbReference type="InterPro" id="IPR002999">
    <property type="entry name" value="Tudor"/>
</dbReference>
<dbReference type="AlphaFoldDB" id="A0A7C8IDD4"/>
<name>A0A7C8IDD4_9PLEO</name>
<evidence type="ECO:0000313" key="4">
    <source>
        <dbReference type="Proteomes" id="UP000481861"/>
    </source>
</evidence>